<comment type="caution">
    <text evidence="1">The sequence shown here is derived from an EMBL/GenBank/DDBJ whole genome shotgun (WGS) entry which is preliminary data.</text>
</comment>
<dbReference type="AlphaFoldDB" id="A0A0F9C0I4"/>
<dbReference type="EMBL" id="LAZR01035376">
    <property type="protein sequence ID" value="KKL27679.1"/>
    <property type="molecule type" value="Genomic_DNA"/>
</dbReference>
<protein>
    <submittedName>
        <fullName evidence="1">Uncharacterized protein</fullName>
    </submittedName>
</protein>
<reference evidence="1" key="1">
    <citation type="journal article" date="2015" name="Nature">
        <title>Complex archaea that bridge the gap between prokaryotes and eukaryotes.</title>
        <authorList>
            <person name="Spang A."/>
            <person name="Saw J.H."/>
            <person name="Jorgensen S.L."/>
            <person name="Zaremba-Niedzwiedzka K."/>
            <person name="Martijn J."/>
            <person name="Lind A.E."/>
            <person name="van Eijk R."/>
            <person name="Schleper C."/>
            <person name="Guy L."/>
            <person name="Ettema T.J."/>
        </authorList>
    </citation>
    <scope>NUCLEOTIDE SEQUENCE</scope>
</reference>
<proteinExistence type="predicted"/>
<accession>A0A0F9C0I4</accession>
<name>A0A0F9C0I4_9ZZZZ</name>
<organism evidence="1">
    <name type="scientific">marine sediment metagenome</name>
    <dbReference type="NCBI Taxonomy" id="412755"/>
    <lineage>
        <taxon>unclassified sequences</taxon>
        <taxon>metagenomes</taxon>
        <taxon>ecological metagenomes</taxon>
    </lineage>
</organism>
<evidence type="ECO:0000313" key="1">
    <source>
        <dbReference type="EMBL" id="KKL27679.1"/>
    </source>
</evidence>
<gene>
    <name evidence="1" type="ORF">LCGC14_2382740</name>
</gene>
<sequence>MKVDLTYFKLGGKYYSSGTYNTEKTDLEDVWDEVGDMLKAGFLPGLCEDAKEFIVLINAPEHEGNHPRLVMPESVIVCDMACKGGVRGPLT</sequence>